<evidence type="ECO:0000256" key="2">
    <source>
        <dbReference type="ARBA" id="ARBA00022723"/>
    </source>
</evidence>
<accession>A0A6P2CKH3</accession>
<keyword evidence="2" id="KW-0479">Metal-binding</keyword>
<dbReference type="GO" id="GO:0032453">
    <property type="term" value="F:histone H3K4 demethylase activity"/>
    <property type="evidence" value="ECO:0007669"/>
    <property type="project" value="TreeGrafter"/>
</dbReference>
<organism evidence="5 6">
    <name type="scientific">Rhodococcus rhodnii</name>
    <dbReference type="NCBI Taxonomy" id="38312"/>
    <lineage>
        <taxon>Bacteria</taxon>
        <taxon>Bacillati</taxon>
        <taxon>Actinomycetota</taxon>
        <taxon>Actinomycetes</taxon>
        <taxon>Mycobacteriales</taxon>
        <taxon>Nocardiaceae</taxon>
        <taxon>Rhodococcus</taxon>
    </lineage>
</organism>
<dbReference type="AlphaFoldDB" id="A0A6P2CKH3"/>
<dbReference type="GO" id="GO:0046872">
    <property type="term" value="F:metal ion binding"/>
    <property type="evidence" value="ECO:0007669"/>
    <property type="project" value="UniProtKB-KW"/>
</dbReference>
<dbReference type="PANTHER" id="PTHR13096:SF9">
    <property type="entry name" value="BIFUNCTIONAL LYSINE-SPECIFIC DEMETHYLASE AND HISTIDYL-HYDROXYLASE"/>
    <property type="match status" value="1"/>
</dbReference>
<feature type="domain" description="JmjC" evidence="4">
    <location>
        <begin position="98"/>
        <end position="245"/>
    </location>
</feature>
<sequence length="407" mass="43867">MIERCVAPSPERFAREHWGRRPLHSPAAELPRDFTDLLSPQAVDELVAERGVRTPFLRMAREGRLVDRACFTRTGGFGAEMADQIDSSGVLAQFASGATIVLQGLHRLWPPIIAFVGGLAVELGHPVQTNAYITPPDNRGFDPHYDVHDVFVLQVSGRKHWLVHDPVHPDPLADQPWTDHRAAVEARAAEPAAIDAVLAPGDALYLPRGWIHSARSLGETSVHLTVGVSAFTQLDVVRALLTALGDRAELRASLPMGLDTADPVALEPIVRDVAQTMGKLLHEQTEGIDRPDGVVASGSASLAARFVDLTRPEPVRPLATVDAIAALGPDTAVRVRAGLHPRVERRGDRTTLRLPTATLSLPVSCDDAVRAVMSGETLTPAALPGLDEHDALVLIRRLLREGVVVTA</sequence>
<comment type="caution">
    <text evidence="5">The sequence shown here is derived from an EMBL/GenBank/DDBJ whole genome shotgun (WGS) entry which is preliminary data.</text>
</comment>
<dbReference type="Gene3D" id="2.60.120.650">
    <property type="entry name" value="Cupin"/>
    <property type="match status" value="1"/>
</dbReference>
<dbReference type="RefSeq" id="WP_010838664.1">
    <property type="nucleotide sequence ID" value="NZ_QRCM01000001.1"/>
</dbReference>
<dbReference type="InterPro" id="IPR039994">
    <property type="entry name" value="NO66-like"/>
</dbReference>
<reference evidence="5 6" key="1">
    <citation type="submission" date="2018-07" db="EMBL/GenBank/DDBJ databases">
        <title>Genome sequence of Rhodococcus rhodnii ATCC 35071 from Rhodnius prolixus.</title>
        <authorList>
            <person name="Patel V."/>
            <person name="Vogel K.J."/>
        </authorList>
    </citation>
    <scope>NUCLEOTIDE SEQUENCE [LARGE SCALE GENOMIC DNA]</scope>
    <source>
        <strain evidence="5 6">ATCC 35071</strain>
    </source>
</reference>
<gene>
    <name evidence="5" type="ORF">DW322_16290</name>
</gene>
<evidence type="ECO:0000256" key="3">
    <source>
        <dbReference type="ARBA" id="ARBA00023004"/>
    </source>
</evidence>
<protein>
    <submittedName>
        <fullName evidence="5">Cupin</fullName>
    </submittedName>
</protein>
<evidence type="ECO:0000259" key="4">
    <source>
        <dbReference type="PROSITE" id="PS51184"/>
    </source>
</evidence>
<dbReference type="PROSITE" id="PS51184">
    <property type="entry name" value="JMJC"/>
    <property type="match status" value="1"/>
</dbReference>
<comment type="cofactor">
    <cofactor evidence="1">
        <name>Fe(2+)</name>
        <dbReference type="ChEBI" id="CHEBI:29033"/>
    </cofactor>
</comment>
<dbReference type="GO" id="GO:0051864">
    <property type="term" value="F:histone H3K36 demethylase activity"/>
    <property type="evidence" value="ECO:0007669"/>
    <property type="project" value="TreeGrafter"/>
</dbReference>
<dbReference type="SMART" id="SM00558">
    <property type="entry name" value="JmjC"/>
    <property type="match status" value="1"/>
</dbReference>
<evidence type="ECO:0000256" key="1">
    <source>
        <dbReference type="ARBA" id="ARBA00001954"/>
    </source>
</evidence>
<dbReference type="Pfam" id="PF08007">
    <property type="entry name" value="JmjC_2"/>
    <property type="match status" value="1"/>
</dbReference>
<dbReference type="InterPro" id="IPR003347">
    <property type="entry name" value="JmjC_dom"/>
</dbReference>
<evidence type="ECO:0000313" key="5">
    <source>
        <dbReference type="EMBL" id="TXG91478.1"/>
    </source>
</evidence>
<evidence type="ECO:0000313" key="6">
    <source>
        <dbReference type="Proteomes" id="UP000471120"/>
    </source>
</evidence>
<dbReference type="EMBL" id="QRCM01000001">
    <property type="protein sequence ID" value="TXG91478.1"/>
    <property type="molecule type" value="Genomic_DNA"/>
</dbReference>
<keyword evidence="3" id="KW-0408">Iron</keyword>
<dbReference type="PANTHER" id="PTHR13096">
    <property type="entry name" value="MINA53 MYC INDUCED NUCLEAR ANTIGEN"/>
    <property type="match status" value="1"/>
</dbReference>
<dbReference type="Proteomes" id="UP000471120">
    <property type="component" value="Unassembled WGS sequence"/>
</dbReference>
<dbReference type="SUPFAM" id="SSF51197">
    <property type="entry name" value="Clavaminate synthase-like"/>
    <property type="match status" value="1"/>
</dbReference>
<proteinExistence type="predicted"/>
<name>A0A6P2CKH3_9NOCA</name>